<dbReference type="Proteomes" id="UP000184171">
    <property type="component" value="Unassembled WGS sequence"/>
</dbReference>
<evidence type="ECO:0000313" key="2">
    <source>
        <dbReference type="Proteomes" id="UP000184171"/>
    </source>
</evidence>
<reference evidence="1 2" key="1">
    <citation type="submission" date="2016-11" db="EMBL/GenBank/DDBJ databases">
        <authorList>
            <person name="Jaros S."/>
            <person name="Januszkiewicz K."/>
            <person name="Wedrychowicz H."/>
        </authorList>
    </citation>
    <scope>NUCLEOTIDE SEQUENCE [LARGE SCALE GENOMIC DNA]</scope>
    <source>
        <strain evidence="1 2">DSM 5091</strain>
    </source>
</reference>
<evidence type="ECO:0000313" key="1">
    <source>
        <dbReference type="EMBL" id="SHI45541.1"/>
    </source>
</evidence>
<organism evidence="1 2">
    <name type="scientific">Malonomonas rubra DSM 5091</name>
    <dbReference type="NCBI Taxonomy" id="1122189"/>
    <lineage>
        <taxon>Bacteria</taxon>
        <taxon>Pseudomonadati</taxon>
        <taxon>Thermodesulfobacteriota</taxon>
        <taxon>Desulfuromonadia</taxon>
        <taxon>Desulfuromonadales</taxon>
        <taxon>Geopsychrobacteraceae</taxon>
        <taxon>Malonomonas</taxon>
    </lineage>
</organism>
<keyword evidence="2" id="KW-1185">Reference proteome</keyword>
<gene>
    <name evidence="1" type="ORF">SAMN02745165_00093</name>
</gene>
<name>A0A1M6B9Y1_MALRU</name>
<dbReference type="OrthoDB" id="5387346at2"/>
<dbReference type="AlphaFoldDB" id="A0A1M6B9Y1"/>
<dbReference type="EMBL" id="FQZT01000001">
    <property type="protein sequence ID" value="SHI45541.1"/>
    <property type="molecule type" value="Genomic_DNA"/>
</dbReference>
<accession>A0A1M6B9Y1</accession>
<protein>
    <recommendedName>
        <fullName evidence="3">DUF3108 domain-containing protein</fullName>
    </recommendedName>
</protein>
<sequence length="280" mass="32124">MSIRLRMIKPFSVGMFFLIFLLPQVSFSADQRTGHPVETLVGEHLLYDISFLWFEHLAEGSIRLEKGEKDGTYLAVMEAKTLGFAAFVTRQREEKHQTLMEIGPGGLLRPLRHSSHTFKGKGDKKKEKRVSYDYDHDAREVHYKRVRDGRVSKDELVALSGDGPVFDFVSAFYNLRLGLYGLLKNERKLYVPTFYRKEIEEIVIEPLTRPEKGDKKFFSKQGQVCKVLLDPSVFKTKGRDVYISIDDQNRLDRGIIKNVIGLGDVKGVLRQLPNLARSDD</sequence>
<evidence type="ECO:0008006" key="3">
    <source>
        <dbReference type="Google" id="ProtNLM"/>
    </source>
</evidence>
<dbReference type="RefSeq" id="WP_084091616.1">
    <property type="nucleotide sequence ID" value="NZ_FQZT01000001.1"/>
</dbReference>
<proteinExistence type="predicted"/>
<dbReference type="InterPro" id="IPR021457">
    <property type="entry name" value="DUF3108"/>
</dbReference>
<dbReference type="Pfam" id="PF11306">
    <property type="entry name" value="DUF3108"/>
    <property type="match status" value="1"/>
</dbReference>
<dbReference type="STRING" id="1122189.SAMN02745165_00093"/>